<evidence type="ECO:0000313" key="2">
    <source>
        <dbReference type="EMBL" id="KAL0083751.1"/>
    </source>
</evidence>
<organism evidence="2 3">
    <name type="scientific">Phycomyces blakesleeanus</name>
    <dbReference type="NCBI Taxonomy" id="4837"/>
    <lineage>
        <taxon>Eukaryota</taxon>
        <taxon>Fungi</taxon>
        <taxon>Fungi incertae sedis</taxon>
        <taxon>Mucoromycota</taxon>
        <taxon>Mucoromycotina</taxon>
        <taxon>Mucoromycetes</taxon>
        <taxon>Mucorales</taxon>
        <taxon>Phycomycetaceae</taxon>
        <taxon>Phycomyces</taxon>
    </lineage>
</organism>
<keyword evidence="1" id="KW-0812">Transmembrane</keyword>
<name>A0ABR3AWQ6_PHYBL</name>
<keyword evidence="1" id="KW-0472">Membrane</keyword>
<accession>A0ABR3AWQ6</accession>
<protein>
    <submittedName>
        <fullName evidence="2">Uncharacterized protein</fullName>
    </submittedName>
</protein>
<proteinExistence type="predicted"/>
<evidence type="ECO:0000256" key="1">
    <source>
        <dbReference type="SAM" id="Phobius"/>
    </source>
</evidence>
<dbReference type="EMBL" id="JBCLYO010000013">
    <property type="protein sequence ID" value="KAL0083751.1"/>
    <property type="molecule type" value="Genomic_DNA"/>
</dbReference>
<comment type="caution">
    <text evidence="2">The sequence shown here is derived from an EMBL/GenBank/DDBJ whole genome shotgun (WGS) entry which is preliminary data.</text>
</comment>
<sequence length="62" mass="7446">MGRSCMYIDRHLRFFCFHMHHCILLLLFCSCSSGLSVYCTIPTLILNLLFYIFIILFQLYFL</sequence>
<keyword evidence="3" id="KW-1185">Reference proteome</keyword>
<evidence type="ECO:0000313" key="3">
    <source>
        <dbReference type="Proteomes" id="UP001448207"/>
    </source>
</evidence>
<feature type="transmembrane region" description="Helical" evidence="1">
    <location>
        <begin position="41"/>
        <end position="61"/>
    </location>
</feature>
<dbReference type="PROSITE" id="PS51257">
    <property type="entry name" value="PROKAR_LIPOPROTEIN"/>
    <property type="match status" value="1"/>
</dbReference>
<keyword evidence="1" id="KW-1133">Transmembrane helix</keyword>
<gene>
    <name evidence="2" type="ORF">J3Q64DRAFT_1748982</name>
</gene>
<feature type="transmembrane region" description="Helical" evidence="1">
    <location>
        <begin position="12"/>
        <end position="35"/>
    </location>
</feature>
<reference evidence="2 3" key="1">
    <citation type="submission" date="2024-04" db="EMBL/GenBank/DDBJ databases">
        <title>Symmetric and asymmetric DNA N6-adenine methylation regulates different biological responses in Mucorales.</title>
        <authorList>
            <consortium name="Lawrence Berkeley National Laboratory"/>
            <person name="Lax C."/>
            <person name="Mondo S.J."/>
            <person name="Osorio-Concepcion M."/>
            <person name="Muszewska A."/>
            <person name="Corrochano-Luque M."/>
            <person name="Gutierrez G."/>
            <person name="Riley R."/>
            <person name="Lipzen A."/>
            <person name="Guo J."/>
            <person name="Hundley H."/>
            <person name="Amirebrahimi M."/>
            <person name="Ng V."/>
            <person name="Lorenzo-Gutierrez D."/>
            <person name="Binder U."/>
            <person name="Yang J."/>
            <person name="Song Y."/>
            <person name="Canovas D."/>
            <person name="Navarro E."/>
            <person name="Freitag M."/>
            <person name="Gabaldon T."/>
            <person name="Grigoriev I.V."/>
            <person name="Corrochano L.M."/>
            <person name="Nicolas F.E."/>
            <person name="Garre V."/>
        </authorList>
    </citation>
    <scope>NUCLEOTIDE SEQUENCE [LARGE SCALE GENOMIC DNA]</scope>
    <source>
        <strain evidence="2 3">L51</strain>
    </source>
</reference>
<dbReference type="Proteomes" id="UP001448207">
    <property type="component" value="Unassembled WGS sequence"/>
</dbReference>